<keyword evidence="5" id="KW-0472">Membrane</keyword>
<dbReference type="NCBIfam" id="TIGR04282">
    <property type="entry name" value="glyco_like_cofC"/>
    <property type="match status" value="1"/>
</dbReference>
<accession>A0ABW7C8A2</accession>
<evidence type="ECO:0000256" key="7">
    <source>
        <dbReference type="ARBA" id="ARBA00037904"/>
    </source>
</evidence>
<evidence type="ECO:0000256" key="5">
    <source>
        <dbReference type="ARBA" id="ARBA00023136"/>
    </source>
</evidence>
<keyword evidence="12" id="KW-1185">Reference proteome</keyword>
<evidence type="ECO:0000313" key="11">
    <source>
        <dbReference type="EMBL" id="MFG3817266.1"/>
    </source>
</evidence>
<organism evidence="11 12">
    <name type="scientific">Limnothrix redekei LRLZ20PSL1</name>
    <dbReference type="NCBI Taxonomy" id="3112953"/>
    <lineage>
        <taxon>Bacteria</taxon>
        <taxon>Bacillati</taxon>
        <taxon>Cyanobacteriota</taxon>
        <taxon>Cyanophyceae</taxon>
        <taxon>Pseudanabaenales</taxon>
        <taxon>Pseudanabaenaceae</taxon>
        <taxon>Limnothrix</taxon>
    </lineage>
</organism>
<comment type="subcellular location">
    <subcellularLocation>
        <location evidence="1">Cell membrane</location>
    </subcellularLocation>
</comment>
<dbReference type="InterPro" id="IPR001173">
    <property type="entry name" value="Glyco_trans_2-like"/>
</dbReference>
<dbReference type="PANTHER" id="PTHR43646">
    <property type="entry name" value="GLYCOSYLTRANSFERASE"/>
    <property type="match status" value="1"/>
</dbReference>
<reference evidence="12" key="1">
    <citation type="journal article" date="2024" name="Algal Res.">
        <title>Biochemical, toxicological and genomic investigation of a high-biomass producing Limnothrix strain isolated from Italian shallow drinking water reservoir.</title>
        <authorList>
            <person name="Simonazzi M."/>
            <person name="Shishido T.K."/>
            <person name="Delbaje E."/>
            <person name="Wahlsten M."/>
            <person name="Fewer D.P."/>
            <person name="Sivonen K."/>
            <person name="Pezzolesi L."/>
            <person name="Pistocchi R."/>
        </authorList>
    </citation>
    <scope>NUCLEOTIDE SEQUENCE [LARGE SCALE GENOMIC DNA]</scope>
    <source>
        <strain evidence="12">LRLZ20PSL1</strain>
    </source>
</reference>
<dbReference type="InterPro" id="IPR029044">
    <property type="entry name" value="Nucleotide-diphossugar_trans"/>
</dbReference>
<dbReference type="InterPro" id="IPR018641">
    <property type="entry name" value="Trfase_1_rSAM/seldom-assoc"/>
</dbReference>
<dbReference type="Pfam" id="PF00535">
    <property type="entry name" value="Glycos_transf_2"/>
    <property type="match status" value="1"/>
</dbReference>
<comment type="pathway">
    <text evidence="7">Carotenoid biosynthesis; staphyloxanthin biosynthesis; staphyloxanthin from farnesyl diphosphate: step 4/5.</text>
</comment>
<evidence type="ECO:0000256" key="9">
    <source>
        <dbReference type="ARBA" id="ARBA00040345"/>
    </source>
</evidence>
<keyword evidence="4" id="KW-0808">Transferase</keyword>
<dbReference type="InterPro" id="IPR026461">
    <property type="entry name" value="Trfase_2_rSAM/seldom_assoc"/>
</dbReference>
<keyword evidence="2" id="KW-1003">Cell membrane</keyword>
<dbReference type="Proteomes" id="UP001604335">
    <property type="component" value="Unassembled WGS sequence"/>
</dbReference>
<dbReference type="CDD" id="cd02522">
    <property type="entry name" value="GT_2_like_a"/>
    <property type="match status" value="1"/>
</dbReference>
<comment type="function">
    <text evidence="6">Catalyzes the glycosylation of 4,4'-diaponeurosporenoate, i.e. the esterification of glucose at the C1'' position with the carboxyl group of 4,4'-diaponeurosporenic acid, to form glycosyl-4,4'-diaponeurosporenoate. This is a step in the biosynthesis of staphyloxanthin, an orange pigment present in most staphylococci strains.</text>
</comment>
<evidence type="ECO:0000256" key="8">
    <source>
        <dbReference type="ARBA" id="ARBA00038120"/>
    </source>
</evidence>
<dbReference type="Gene3D" id="3.90.550.10">
    <property type="entry name" value="Spore Coat Polysaccharide Biosynthesis Protein SpsA, Chain A"/>
    <property type="match status" value="2"/>
</dbReference>
<sequence length="475" mass="52811">MSYLKLTIALFVKAPELGQVKSRLAKTIGADFATEFYRSMGRDWFDRLIAFTDCQQADIRVFYAPDSGRSTVRDWLGCNDRQLAAQGDGDLGDRMARAFTTCFGQGSDRVLLVGSDSPDLPDEILTQAAEALIATGAAICPTEDGGYCLVGFRRDRYLPAIFQNMIWSTETVFSETIARFQSANQPVAILPHWYDIDHATDLDRFWQINQQNSALKRAIATLAKIRQPIAISVIMPVLNEGERIQKTLDHLVEIAGQIPYEVIVVDGDRSGSTLQYLPSDRPVRGITAARGRGLQMNAGAAIARGEILLFLHADTQLPTTAFTQITTTLKQTLNVGAHGGAPLPEDVVGGAFDLSIASSRWILQTIARVASARSRLTRLPYGDQAIFIRRSAFGALGGYPEIPIMEDVALMRSIRRRGWRIRILPDRVLTSARRWEREGVWRCTLRNWTILLAYFAGVSPWTLLAWYSPERSKAS</sequence>
<dbReference type="PANTHER" id="PTHR43646:SF2">
    <property type="entry name" value="GLYCOSYLTRANSFERASE 2-LIKE DOMAIN-CONTAINING PROTEIN"/>
    <property type="match status" value="1"/>
</dbReference>
<gene>
    <name evidence="11" type="ORF">VPK24_06420</name>
</gene>
<evidence type="ECO:0000313" key="12">
    <source>
        <dbReference type="Proteomes" id="UP001604335"/>
    </source>
</evidence>
<feature type="domain" description="Glycosyltransferase 2-like" evidence="10">
    <location>
        <begin position="232"/>
        <end position="341"/>
    </location>
</feature>
<name>A0ABW7C8A2_9CYAN</name>
<comment type="caution">
    <text evidence="11">The sequence shown here is derived from an EMBL/GenBank/DDBJ whole genome shotgun (WGS) entry which is preliminary data.</text>
</comment>
<comment type="similarity">
    <text evidence="8">Belongs to the glycosyltransferase 2 family. CrtQ subfamily.</text>
</comment>
<proteinExistence type="inferred from homology"/>
<evidence type="ECO:0000256" key="4">
    <source>
        <dbReference type="ARBA" id="ARBA00022679"/>
    </source>
</evidence>
<protein>
    <recommendedName>
        <fullName evidence="9">4,4'-diaponeurosporenoate glycosyltransferase</fullName>
    </recommendedName>
</protein>
<dbReference type="EMBL" id="JAZAQF010000031">
    <property type="protein sequence ID" value="MFG3817266.1"/>
    <property type="molecule type" value="Genomic_DNA"/>
</dbReference>
<evidence type="ECO:0000259" key="10">
    <source>
        <dbReference type="Pfam" id="PF00535"/>
    </source>
</evidence>
<evidence type="ECO:0000256" key="6">
    <source>
        <dbReference type="ARBA" id="ARBA00037281"/>
    </source>
</evidence>
<dbReference type="SUPFAM" id="SSF53448">
    <property type="entry name" value="Nucleotide-diphospho-sugar transferases"/>
    <property type="match status" value="2"/>
</dbReference>
<dbReference type="Pfam" id="PF09837">
    <property type="entry name" value="DUF2064"/>
    <property type="match status" value="1"/>
</dbReference>
<evidence type="ECO:0000256" key="2">
    <source>
        <dbReference type="ARBA" id="ARBA00022475"/>
    </source>
</evidence>
<evidence type="ECO:0000256" key="3">
    <source>
        <dbReference type="ARBA" id="ARBA00022676"/>
    </source>
</evidence>
<keyword evidence="3" id="KW-0328">Glycosyltransferase</keyword>
<dbReference type="NCBIfam" id="TIGR04283">
    <property type="entry name" value="glyco_like_mftF"/>
    <property type="match status" value="1"/>
</dbReference>
<evidence type="ECO:0000256" key="1">
    <source>
        <dbReference type="ARBA" id="ARBA00004236"/>
    </source>
</evidence>
<dbReference type="RefSeq" id="WP_393011480.1">
    <property type="nucleotide sequence ID" value="NZ_JAZAQF010000031.1"/>
</dbReference>